<dbReference type="Pfam" id="PF04632">
    <property type="entry name" value="FUSC"/>
    <property type="match status" value="1"/>
</dbReference>
<dbReference type="EMBL" id="CAADJA010000002">
    <property type="protein sequence ID" value="VFS50951.1"/>
    <property type="molecule type" value="Genomic_DNA"/>
</dbReference>
<evidence type="ECO:0000313" key="2">
    <source>
        <dbReference type="Proteomes" id="UP000373449"/>
    </source>
</evidence>
<accession>A0A484ZT34</accession>
<name>A0A484ZT34_9GAMM</name>
<evidence type="ECO:0000313" key="1">
    <source>
        <dbReference type="EMBL" id="VFS50951.1"/>
    </source>
</evidence>
<dbReference type="InterPro" id="IPR006726">
    <property type="entry name" value="PHBA_efflux_AaeB/fusaric-R"/>
</dbReference>
<sequence>MLWQPDITPQMRTSHEGVISQILTMNVLRIQAVWSHYRLRRRNNVLNFMLHQQLRLTSVISSIRRIMLNWPDQPANLPGVLQQLLDELKQPDTNKYRLAKILKDIYPENGSDFRHKTFWLHLRYFCWQYLQSSRWLAKLDEINPTSQLQR</sequence>
<proteinExistence type="predicted"/>
<gene>
    <name evidence="1" type="ORF">NCTC12282_04768</name>
</gene>
<dbReference type="AlphaFoldDB" id="A0A484ZT34"/>
<protein>
    <submittedName>
        <fullName evidence="1">Fusaric acid resistance protein family</fullName>
    </submittedName>
</protein>
<dbReference type="GO" id="GO:0022857">
    <property type="term" value="F:transmembrane transporter activity"/>
    <property type="evidence" value="ECO:0007669"/>
    <property type="project" value="InterPro"/>
</dbReference>
<dbReference type="Proteomes" id="UP000373449">
    <property type="component" value="Unassembled WGS sequence"/>
</dbReference>
<reference evidence="1 2" key="1">
    <citation type="submission" date="2019-03" db="EMBL/GenBank/DDBJ databases">
        <authorList>
            <consortium name="Pathogen Informatics"/>
        </authorList>
    </citation>
    <scope>NUCLEOTIDE SEQUENCE [LARGE SCALE GENOMIC DNA]</scope>
    <source>
        <strain evidence="1 2">NCTC12282</strain>
    </source>
</reference>
<organism evidence="1 2">
    <name type="scientific">Budvicia aquatica</name>
    <dbReference type="NCBI Taxonomy" id="82979"/>
    <lineage>
        <taxon>Bacteria</taxon>
        <taxon>Pseudomonadati</taxon>
        <taxon>Pseudomonadota</taxon>
        <taxon>Gammaproteobacteria</taxon>
        <taxon>Enterobacterales</taxon>
        <taxon>Budviciaceae</taxon>
        <taxon>Budvicia</taxon>
    </lineage>
</organism>
<dbReference type="GO" id="GO:0005886">
    <property type="term" value="C:plasma membrane"/>
    <property type="evidence" value="ECO:0007669"/>
    <property type="project" value="InterPro"/>
</dbReference>